<comment type="subcellular location">
    <subcellularLocation>
        <location evidence="1">Cell envelope</location>
    </subcellularLocation>
</comment>
<feature type="domain" description="Solute-binding protein family 5" evidence="5">
    <location>
        <begin position="104"/>
        <end position="463"/>
    </location>
</feature>
<proteinExistence type="inferred from homology"/>
<dbReference type="RefSeq" id="WP_394304252.1">
    <property type="nucleotide sequence ID" value="NZ_JBHMQT010000070.1"/>
</dbReference>
<dbReference type="SUPFAM" id="SSF53850">
    <property type="entry name" value="Periplasmic binding protein-like II"/>
    <property type="match status" value="1"/>
</dbReference>
<dbReference type="CDD" id="cd08512">
    <property type="entry name" value="PBP2_NikA_DppA_OppA_like_7"/>
    <property type="match status" value="1"/>
</dbReference>
<accession>A0ABV6UDI3</accession>
<dbReference type="Gene3D" id="3.10.105.10">
    <property type="entry name" value="Dipeptide-binding Protein, Domain 3"/>
    <property type="match status" value="1"/>
</dbReference>
<evidence type="ECO:0000256" key="3">
    <source>
        <dbReference type="ARBA" id="ARBA00022448"/>
    </source>
</evidence>
<dbReference type="Proteomes" id="UP001589870">
    <property type="component" value="Unassembled WGS sequence"/>
</dbReference>
<comment type="similarity">
    <text evidence="2">Belongs to the bacterial solute-binding protein 5 family.</text>
</comment>
<evidence type="ECO:0000256" key="2">
    <source>
        <dbReference type="ARBA" id="ARBA00005695"/>
    </source>
</evidence>
<evidence type="ECO:0000313" key="7">
    <source>
        <dbReference type="Proteomes" id="UP001589870"/>
    </source>
</evidence>
<evidence type="ECO:0000313" key="6">
    <source>
        <dbReference type="EMBL" id="MFC0866259.1"/>
    </source>
</evidence>
<keyword evidence="4" id="KW-0732">Signal</keyword>
<dbReference type="Gene3D" id="3.40.190.10">
    <property type="entry name" value="Periplasmic binding protein-like II"/>
    <property type="match status" value="1"/>
</dbReference>
<dbReference type="InterPro" id="IPR039424">
    <property type="entry name" value="SBP_5"/>
</dbReference>
<dbReference type="EMBL" id="JBHMQT010000070">
    <property type="protein sequence ID" value="MFC0866259.1"/>
    <property type="molecule type" value="Genomic_DNA"/>
</dbReference>
<keyword evidence="3" id="KW-0813">Transport</keyword>
<evidence type="ECO:0000256" key="1">
    <source>
        <dbReference type="ARBA" id="ARBA00004196"/>
    </source>
</evidence>
<gene>
    <name evidence="6" type="ORF">ACFHYQ_28580</name>
</gene>
<dbReference type="InterPro" id="IPR030678">
    <property type="entry name" value="Peptide/Ni-bd"/>
</dbReference>
<dbReference type="PIRSF" id="PIRSF002741">
    <property type="entry name" value="MppA"/>
    <property type="match status" value="1"/>
</dbReference>
<name>A0ABV6UDI3_9ACTN</name>
<dbReference type="PANTHER" id="PTHR30290:SF10">
    <property type="entry name" value="PERIPLASMIC OLIGOPEPTIDE-BINDING PROTEIN-RELATED"/>
    <property type="match status" value="1"/>
</dbReference>
<comment type="caution">
    <text evidence="6">The sequence shown here is derived from an EMBL/GenBank/DDBJ whole genome shotgun (WGS) entry which is preliminary data.</text>
</comment>
<protein>
    <submittedName>
        <fullName evidence="6">ABC transporter substrate-binding protein</fullName>
    </submittedName>
</protein>
<dbReference type="Pfam" id="PF00496">
    <property type="entry name" value="SBP_bac_5"/>
    <property type="match status" value="1"/>
</dbReference>
<dbReference type="InterPro" id="IPR000914">
    <property type="entry name" value="SBP_5_dom"/>
</dbReference>
<dbReference type="PANTHER" id="PTHR30290">
    <property type="entry name" value="PERIPLASMIC BINDING COMPONENT OF ABC TRANSPORTER"/>
    <property type="match status" value="1"/>
</dbReference>
<sequence length="552" mass="61294">MSERKSHRMRRFLVSRVLAVLALLALAGCGGGEVRDDSASADSSISGSPAGMPATKDATFVYLDNLDIVTDWDPASSYSNEISAMQNIYDSLTVYNPLIKRAGPRLAESWKASQDGKTWTFTLRSGAVFHTGRPVDADAVKASIERTKRMAAGAAYIWDPVQKITVLDPLTVQFTLKYPAPLDLIASADYAAYIYDTEAAGSGDLKKWFQQGRDAGSGPYTVASWHKGREKELVLRAFDEYWGGWDGPHYKNVEYRVVPNQNTAWQLLLRGEASFVERLNPSLFRRAKATAGVRTLQVPSFQNMLVLFNSASGPLRDVRLRKAVQKAIDYDGVIAALKGAGDPAEGLVPEGLLGHVPGMRPRQDLERAEELLREAGYGPGGRELRLTLTYAEGDNDEQILVRLLDNALSELNVKVDARAMQWNAQWNQAKSADPAKRQDILVMYWWPDYADAYSWFLNVFRSADPVSFNLTYLKNKDIDDRIDKLQSLLATDREAAQKEYAGLQTDLIDKRAVVAAPWVVNYQRAYLGNVSGYADNPAYPNVVFVHQLIPTA</sequence>
<evidence type="ECO:0000259" key="5">
    <source>
        <dbReference type="Pfam" id="PF00496"/>
    </source>
</evidence>
<reference evidence="6 7" key="1">
    <citation type="submission" date="2024-09" db="EMBL/GenBank/DDBJ databases">
        <authorList>
            <person name="Sun Q."/>
            <person name="Mori K."/>
        </authorList>
    </citation>
    <scope>NUCLEOTIDE SEQUENCE [LARGE SCALE GENOMIC DNA]</scope>
    <source>
        <strain evidence="6 7">TBRC 1851</strain>
    </source>
</reference>
<keyword evidence="7" id="KW-1185">Reference proteome</keyword>
<dbReference type="PROSITE" id="PS51257">
    <property type="entry name" value="PROKAR_LIPOPROTEIN"/>
    <property type="match status" value="1"/>
</dbReference>
<evidence type="ECO:0000256" key="4">
    <source>
        <dbReference type="ARBA" id="ARBA00022729"/>
    </source>
</evidence>
<organism evidence="6 7">
    <name type="scientific">Sphaerimonospora cavernae</name>
    <dbReference type="NCBI Taxonomy" id="1740611"/>
    <lineage>
        <taxon>Bacteria</taxon>
        <taxon>Bacillati</taxon>
        <taxon>Actinomycetota</taxon>
        <taxon>Actinomycetes</taxon>
        <taxon>Streptosporangiales</taxon>
        <taxon>Streptosporangiaceae</taxon>
        <taxon>Sphaerimonospora</taxon>
    </lineage>
</organism>